<dbReference type="InterPro" id="IPR006910">
    <property type="entry name" value="Rad21_Rec8_N"/>
</dbReference>
<reference evidence="2" key="1">
    <citation type="submission" date="2017-08" db="EMBL/GenBank/DDBJ databases">
        <authorList>
            <person name="Polle J.E."/>
            <person name="Barry K."/>
            <person name="Cushman J."/>
            <person name="Schmutz J."/>
            <person name="Tran D."/>
            <person name="Hathwaick L.T."/>
            <person name="Yim W.C."/>
            <person name="Jenkins J."/>
            <person name="Mckie-Krisberg Z.M."/>
            <person name="Prochnik S."/>
            <person name="Lindquist E."/>
            <person name="Dockter R.B."/>
            <person name="Adam C."/>
            <person name="Molina H."/>
            <person name="Bunkerborg J."/>
            <person name="Jin E."/>
            <person name="Buchheim M."/>
            <person name="Magnuson J."/>
        </authorList>
    </citation>
    <scope>NUCLEOTIDE SEQUENCE</scope>
    <source>
        <strain evidence="2">CCAP 19/18</strain>
    </source>
</reference>
<evidence type="ECO:0000313" key="3">
    <source>
        <dbReference type="Proteomes" id="UP000815325"/>
    </source>
</evidence>
<keyword evidence="3" id="KW-1185">Reference proteome</keyword>
<sequence>MSFYSRQLLSNPTLRTFWQAAYVPSLKRHDLKKHDVMQAGDKIAKCADALMDLLAGKDWGTVAAMLQGLVPSAKKRKARVPEETKAAPDEPPLIMMALRLPSQLLLGMVRVHARMLVYLQEPSQPLLQAIPKERPSQPSGEDLE</sequence>
<proteinExistence type="predicted"/>
<dbReference type="Pfam" id="PF04825">
    <property type="entry name" value="Rad21_Rec8_N"/>
    <property type="match status" value="1"/>
</dbReference>
<name>A0ABQ7GRR4_DUNSA</name>
<protein>
    <recommendedName>
        <fullName evidence="1">Rad21/Rec8-like protein N-terminal domain-containing protein</fullName>
    </recommendedName>
</protein>
<feature type="domain" description="Rad21/Rec8-like protein N-terminal" evidence="1">
    <location>
        <begin position="3"/>
        <end position="132"/>
    </location>
</feature>
<organism evidence="2 3">
    <name type="scientific">Dunaliella salina</name>
    <name type="common">Green alga</name>
    <name type="synonym">Protococcus salinus</name>
    <dbReference type="NCBI Taxonomy" id="3046"/>
    <lineage>
        <taxon>Eukaryota</taxon>
        <taxon>Viridiplantae</taxon>
        <taxon>Chlorophyta</taxon>
        <taxon>core chlorophytes</taxon>
        <taxon>Chlorophyceae</taxon>
        <taxon>CS clade</taxon>
        <taxon>Chlamydomonadales</taxon>
        <taxon>Dunaliellaceae</taxon>
        <taxon>Dunaliella</taxon>
    </lineage>
</organism>
<dbReference type="Proteomes" id="UP000815325">
    <property type="component" value="Unassembled WGS sequence"/>
</dbReference>
<evidence type="ECO:0000259" key="1">
    <source>
        <dbReference type="Pfam" id="PF04825"/>
    </source>
</evidence>
<dbReference type="EMBL" id="MU069622">
    <property type="protein sequence ID" value="KAF5837274.1"/>
    <property type="molecule type" value="Genomic_DNA"/>
</dbReference>
<gene>
    <name evidence="2" type="ORF">DUNSADRAFT_4601</name>
</gene>
<comment type="caution">
    <text evidence="2">The sequence shown here is derived from an EMBL/GenBank/DDBJ whole genome shotgun (WGS) entry which is preliminary data.</text>
</comment>
<accession>A0ABQ7GRR4</accession>
<feature type="non-terminal residue" evidence="2">
    <location>
        <position position="1"/>
    </location>
</feature>
<feature type="non-terminal residue" evidence="2">
    <location>
        <position position="144"/>
    </location>
</feature>
<evidence type="ECO:0000313" key="2">
    <source>
        <dbReference type="EMBL" id="KAF5837274.1"/>
    </source>
</evidence>